<sequence>MKFKLSLLLFPALILIVFITNSCKKTDQSYTPTLLTASPWTLASVEVHNYVGATENKVDTLNTKCLLKQIFTFSSDNTCNYQNFICRAGSNSGNWQFSDDKLTLMANFTAKDTVLGGRDTTDMPFKNARIANLGSYSLILETGDINTYYTSSTVRHIKRWAFIHQ</sequence>
<evidence type="ECO:0000313" key="2">
    <source>
        <dbReference type="Proteomes" id="UP000429232"/>
    </source>
</evidence>
<dbReference type="AlphaFoldDB" id="A0A6I4HUM8"/>
<reference evidence="1 2" key="1">
    <citation type="submission" date="2020-12" db="EMBL/GenBank/DDBJ databases">
        <title>HMF7856_wgs.fasta genome submission.</title>
        <authorList>
            <person name="Kang H."/>
            <person name="Kim H."/>
            <person name="Joh K."/>
        </authorList>
    </citation>
    <scope>NUCLEOTIDE SEQUENCE [LARGE SCALE GENOMIC DNA]</scope>
    <source>
        <strain evidence="1 2">HMF7856</strain>
    </source>
</reference>
<proteinExistence type="predicted"/>
<dbReference type="EMBL" id="CP066775">
    <property type="protein sequence ID" value="QQL50106.1"/>
    <property type="molecule type" value="Genomic_DNA"/>
</dbReference>
<evidence type="ECO:0008006" key="3">
    <source>
        <dbReference type="Google" id="ProtNLM"/>
    </source>
</evidence>
<dbReference type="Proteomes" id="UP000429232">
    <property type="component" value="Chromosome"/>
</dbReference>
<dbReference type="KEGG" id="mgik:GO620_001240"/>
<organism evidence="1 2">
    <name type="scientific">Mucilaginibacter ginkgonis</name>
    <dbReference type="NCBI Taxonomy" id="2682091"/>
    <lineage>
        <taxon>Bacteria</taxon>
        <taxon>Pseudomonadati</taxon>
        <taxon>Bacteroidota</taxon>
        <taxon>Sphingobacteriia</taxon>
        <taxon>Sphingobacteriales</taxon>
        <taxon>Sphingobacteriaceae</taxon>
        <taxon>Mucilaginibacter</taxon>
    </lineage>
</organism>
<keyword evidence="2" id="KW-1185">Reference proteome</keyword>
<evidence type="ECO:0000313" key="1">
    <source>
        <dbReference type="EMBL" id="QQL50106.1"/>
    </source>
</evidence>
<dbReference type="RefSeq" id="WP_157523084.1">
    <property type="nucleotide sequence ID" value="NZ_CP066775.1"/>
</dbReference>
<name>A0A6I4HUM8_9SPHI</name>
<accession>A0A6I4HUM8</accession>
<protein>
    <recommendedName>
        <fullName evidence="3">Lipocalin-like protein</fullName>
    </recommendedName>
</protein>
<gene>
    <name evidence="1" type="ORF">GO620_001240</name>
</gene>